<accession>A0A0B5NYW9</accession>
<dbReference type="EMBL" id="CP009335">
    <property type="protein sequence ID" value="AJG78647.1"/>
    <property type="molecule type" value="Genomic_DNA"/>
</dbReference>
<dbReference type="RefSeq" id="WP_000790061.1">
    <property type="nucleotide sequence ID" value="NZ_CP009335.1"/>
</dbReference>
<dbReference type="AlphaFoldDB" id="A0A0B5NYW9"/>
<evidence type="ECO:0000313" key="1">
    <source>
        <dbReference type="EMBL" id="AJG78647.1"/>
    </source>
</evidence>
<keyword evidence="2" id="KW-0808">Transferase</keyword>
<dbReference type="Proteomes" id="UP000501107">
    <property type="component" value="Chromosome"/>
</dbReference>
<dbReference type="Proteomes" id="UP000031876">
    <property type="component" value="Chromosome"/>
</dbReference>
<dbReference type="InterPro" id="IPR005331">
    <property type="entry name" value="Sulfotransferase"/>
</dbReference>
<dbReference type="GO" id="GO:0016020">
    <property type="term" value="C:membrane"/>
    <property type="evidence" value="ECO:0007669"/>
    <property type="project" value="InterPro"/>
</dbReference>
<evidence type="ECO:0000313" key="4">
    <source>
        <dbReference type="Proteomes" id="UP000501107"/>
    </source>
</evidence>
<organism evidence="2 4">
    <name type="scientific">Bacillus thuringiensis</name>
    <dbReference type="NCBI Taxonomy" id="1428"/>
    <lineage>
        <taxon>Bacteria</taxon>
        <taxon>Bacillati</taxon>
        <taxon>Bacillota</taxon>
        <taxon>Bacilli</taxon>
        <taxon>Bacillales</taxon>
        <taxon>Bacillaceae</taxon>
        <taxon>Bacillus</taxon>
        <taxon>Bacillus cereus group</taxon>
    </lineage>
</organism>
<name>A0A0B5NYW9_BACTU</name>
<reference evidence="2 4" key="2">
    <citation type="submission" date="2020-05" db="EMBL/GenBank/DDBJ databases">
        <title>FDA dAtabase for Regulatory Grade micrObial Sequences (FDA-ARGOS): Supporting development and validation of Infectious Disease Dx tests.</title>
        <authorList>
            <person name="Nelson B."/>
            <person name="Plummer A."/>
            <person name="Tallon L."/>
            <person name="Sadzewicz L."/>
            <person name="Zhao X."/>
            <person name="Vavikolanu K."/>
            <person name="Mehta A."/>
            <person name="Aluvathingal J."/>
            <person name="Nadendla S."/>
            <person name="Myers T."/>
            <person name="Yan Y."/>
            <person name="Sichtig H."/>
        </authorList>
    </citation>
    <scope>NUCLEOTIDE SEQUENCE [LARGE SCALE GENOMIC DNA]</scope>
    <source>
        <strain evidence="2 4">FDAARGOS_795</strain>
    </source>
</reference>
<evidence type="ECO:0000313" key="2">
    <source>
        <dbReference type="EMBL" id="QKH25289.1"/>
    </source>
</evidence>
<dbReference type="GO" id="GO:0008146">
    <property type="term" value="F:sulfotransferase activity"/>
    <property type="evidence" value="ECO:0007669"/>
    <property type="project" value="InterPro"/>
</dbReference>
<reference evidence="1 3" key="1">
    <citation type="journal article" date="2015" name="Genome Announc.">
        <title>Complete genome sequences for 35 biothreat assay-relevant bacillus species.</title>
        <authorList>
            <person name="Johnson S.L."/>
            <person name="Daligault H.E."/>
            <person name="Davenport K.W."/>
            <person name="Jaissle J."/>
            <person name="Frey K.G."/>
            <person name="Ladner J.T."/>
            <person name="Broomall S.M."/>
            <person name="Bishop-Lilly K.A."/>
            <person name="Bruce D.C."/>
            <person name="Gibbons H.S."/>
            <person name="Coyne S.R."/>
            <person name="Lo C.C."/>
            <person name="Meincke L."/>
            <person name="Munk A.C."/>
            <person name="Koroleva G.I."/>
            <person name="Rosenzweig C.N."/>
            <person name="Palacios G.F."/>
            <person name="Redden C.L."/>
            <person name="Minogue T.D."/>
            <person name="Chain P.S."/>
        </authorList>
    </citation>
    <scope>NUCLEOTIDE SEQUENCE [LARGE SCALE GENOMIC DNA]</scope>
    <source>
        <strain evidence="1 3">HD1011</strain>
    </source>
</reference>
<dbReference type="Pfam" id="PF03567">
    <property type="entry name" value="Sulfotransfer_2"/>
    <property type="match status" value="1"/>
</dbReference>
<gene>
    <name evidence="1" type="ORF">BF38_1550</name>
    <name evidence="2" type="ORF">FOC89_15470</name>
</gene>
<evidence type="ECO:0000313" key="3">
    <source>
        <dbReference type="Proteomes" id="UP000031876"/>
    </source>
</evidence>
<protein>
    <submittedName>
        <fullName evidence="2">Sulfotransferase family 2 domain-containing protein</fullName>
    </submittedName>
    <submittedName>
        <fullName evidence="1">Sulfotransferase family protein</fullName>
    </submittedName>
</protein>
<proteinExistence type="predicted"/>
<dbReference type="KEGG" id="btw:BF38_1550"/>
<sequence>MKNINQKFLEYIILHKDRIPHFHKDFPLILFWSHRSGCTALANWFFFQIGLFPEAKKYNDFIHYYEFWVYKNNPNYIQAVHRGLLEAKKHVCKLVRNPYTRAVSSFLLLADNPYASPQWDSIRKCFYNDKHSKQGISFKQFLYYVQALGSNSQVIDMHFSQQYVQGEEAFIQSYIPLEDFNKQIPKIENEYGLIKSDLTKLTSSSHHRAHKMVYTGSYAELSITDEAFPRFPTYASFYDKETMDLVTEIYAKDFEMYPYTKGIF</sequence>
<dbReference type="EMBL" id="CP053980">
    <property type="protein sequence ID" value="QKH25289.1"/>
    <property type="molecule type" value="Genomic_DNA"/>
</dbReference>